<feature type="compositionally biased region" description="Basic and acidic residues" evidence="1">
    <location>
        <begin position="145"/>
        <end position="157"/>
    </location>
</feature>
<organism evidence="2 3">
    <name type="scientific">Setaria viridis</name>
    <name type="common">Green bristlegrass</name>
    <name type="synonym">Setaria italica subsp. viridis</name>
    <dbReference type="NCBI Taxonomy" id="4556"/>
    <lineage>
        <taxon>Eukaryota</taxon>
        <taxon>Viridiplantae</taxon>
        <taxon>Streptophyta</taxon>
        <taxon>Embryophyta</taxon>
        <taxon>Tracheophyta</taxon>
        <taxon>Spermatophyta</taxon>
        <taxon>Magnoliopsida</taxon>
        <taxon>Liliopsida</taxon>
        <taxon>Poales</taxon>
        <taxon>Poaceae</taxon>
        <taxon>PACMAD clade</taxon>
        <taxon>Panicoideae</taxon>
        <taxon>Panicodae</taxon>
        <taxon>Paniceae</taxon>
        <taxon>Cenchrinae</taxon>
        <taxon>Setaria</taxon>
    </lineage>
</organism>
<dbReference type="Gramene" id="TKV93542">
    <property type="protein sequence ID" value="TKV93542"/>
    <property type="gene ID" value="SEVIR_9G232466v2"/>
</dbReference>
<name>A0A4U6T155_SETVI</name>
<sequence length="178" mass="20125">MGVKRLSTAMFMLHFSTPERRTATLRLGGLYSGQTALHLLPWTRQEILNIQTPPYPEEYYWQMGDVELPTTRCAPADMLEYQVTLHLDRVHDYSPLPSSPSHESVHRGISGLPDDLEEQEWPVKHRFAWQYGVPDNRIPPRRRASVHDRIGGRRDRSPTGGSGGGRGENNAVPPSKSS</sequence>
<keyword evidence="3" id="KW-1185">Reference proteome</keyword>
<dbReference type="AlphaFoldDB" id="A0A4U6T155"/>
<evidence type="ECO:0000313" key="2">
    <source>
        <dbReference type="EMBL" id="TKV93542.1"/>
    </source>
</evidence>
<proteinExistence type="predicted"/>
<accession>A0A4U6T155</accession>
<evidence type="ECO:0000313" key="3">
    <source>
        <dbReference type="Proteomes" id="UP000298652"/>
    </source>
</evidence>
<dbReference type="Proteomes" id="UP000298652">
    <property type="component" value="Chromosome 9"/>
</dbReference>
<protein>
    <submittedName>
        <fullName evidence="2">Uncharacterized protein</fullName>
    </submittedName>
</protein>
<reference evidence="2" key="1">
    <citation type="submission" date="2019-03" db="EMBL/GenBank/DDBJ databases">
        <title>WGS assembly of Setaria viridis.</title>
        <authorList>
            <person name="Huang P."/>
            <person name="Jenkins J."/>
            <person name="Grimwood J."/>
            <person name="Barry K."/>
            <person name="Healey A."/>
            <person name="Mamidi S."/>
            <person name="Sreedasyam A."/>
            <person name="Shu S."/>
            <person name="Feldman M."/>
            <person name="Wu J."/>
            <person name="Yu Y."/>
            <person name="Chen C."/>
            <person name="Johnson J."/>
            <person name="Rokhsar D."/>
            <person name="Baxter I."/>
            <person name="Schmutz J."/>
            <person name="Brutnell T."/>
            <person name="Kellogg E."/>
        </authorList>
    </citation>
    <scope>NUCLEOTIDE SEQUENCE [LARGE SCALE GENOMIC DNA]</scope>
</reference>
<gene>
    <name evidence="2" type="ORF">SEVIR_9G232466v2</name>
</gene>
<feature type="region of interest" description="Disordered" evidence="1">
    <location>
        <begin position="134"/>
        <end position="178"/>
    </location>
</feature>
<dbReference type="EMBL" id="CM016560">
    <property type="protein sequence ID" value="TKV93542.1"/>
    <property type="molecule type" value="Genomic_DNA"/>
</dbReference>
<evidence type="ECO:0000256" key="1">
    <source>
        <dbReference type="SAM" id="MobiDB-lite"/>
    </source>
</evidence>